<keyword evidence="2" id="KW-0732">Signal</keyword>
<gene>
    <name evidence="3" type="ORF">FGG08_001347</name>
</gene>
<organism evidence="3 4">
    <name type="scientific">Glutinoglossum americanum</name>
    <dbReference type="NCBI Taxonomy" id="1670608"/>
    <lineage>
        <taxon>Eukaryota</taxon>
        <taxon>Fungi</taxon>
        <taxon>Dikarya</taxon>
        <taxon>Ascomycota</taxon>
        <taxon>Pezizomycotina</taxon>
        <taxon>Geoglossomycetes</taxon>
        <taxon>Geoglossales</taxon>
        <taxon>Geoglossaceae</taxon>
        <taxon>Glutinoglossum</taxon>
    </lineage>
</organism>
<feature type="region of interest" description="Disordered" evidence="1">
    <location>
        <begin position="28"/>
        <end position="76"/>
    </location>
</feature>
<dbReference type="InterPro" id="IPR022025">
    <property type="entry name" value="Amidoligase_2"/>
</dbReference>
<reference evidence="3" key="1">
    <citation type="submission" date="2021-03" db="EMBL/GenBank/DDBJ databases">
        <title>Comparative genomics and phylogenomic investigation of the class Geoglossomycetes provide insights into ecological specialization and systematics.</title>
        <authorList>
            <person name="Melie T."/>
            <person name="Pirro S."/>
            <person name="Miller A.N."/>
            <person name="Quandt A."/>
        </authorList>
    </citation>
    <scope>NUCLEOTIDE SEQUENCE</scope>
    <source>
        <strain evidence="3">GBOQ0MN5Z8</strain>
    </source>
</reference>
<dbReference type="AlphaFoldDB" id="A0A9P8IB62"/>
<dbReference type="EMBL" id="JAGHQL010000018">
    <property type="protein sequence ID" value="KAH0544450.1"/>
    <property type="molecule type" value="Genomic_DNA"/>
</dbReference>
<dbReference type="OrthoDB" id="5291055at2759"/>
<evidence type="ECO:0000313" key="3">
    <source>
        <dbReference type="EMBL" id="KAH0544450.1"/>
    </source>
</evidence>
<comment type="caution">
    <text evidence="3">The sequence shown here is derived from an EMBL/GenBank/DDBJ whole genome shotgun (WGS) entry which is preliminary data.</text>
</comment>
<dbReference type="PANTHER" id="PTHR36847:SF1">
    <property type="entry name" value="AMIDOLIGASE ENZYME"/>
    <property type="match status" value="1"/>
</dbReference>
<evidence type="ECO:0000256" key="2">
    <source>
        <dbReference type="SAM" id="SignalP"/>
    </source>
</evidence>
<keyword evidence="4" id="KW-1185">Reference proteome</keyword>
<dbReference type="PANTHER" id="PTHR36847">
    <property type="entry name" value="AMIDOLIGASE ENZYME"/>
    <property type="match status" value="1"/>
</dbReference>
<accession>A0A9P8IB62</accession>
<feature type="chain" id="PRO_5040181836" description="Amidoligase enzyme-domain-containing protein" evidence="2">
    <location>
        <begin position="16"/>
        <end position="418"/>
    </location>
</feature>
<feature type="signal peptide" evidence="2">
    <location>
        <begin position="1"/>
        <end position="15"/>
    </location>
</feature>
<protein>
    <recommendedName>
        <fullName evidence="5">Amidoligase enzyme-domain-containing protein</fullName>
    </recommendedName>
</protein>
<feature type="compositionally biased region" description="Pro residues" evidence="1">
    <location>
        <begin position="40"/>
        <end position="56"/>
    </location>
</feature>
<proteinExistence type="predicted"/>
<sequence>MALCCLGYLPGLLHAWYIIAKYPEIDREPPQQDSSFSPISPLPQPPPPPPPLPPYKPRGISNRPTIQKQPTPPKIGIGIGIETEFLLQSREPNSEDVSLFRFARRCAIQYNEQVDQQHPRMHSLVQALWQGQPHTQWCLHYDPTCETRSAPWGIELISPLFRIYPGSEWRQHIRATWRFLNENYMVTGNNNCSTHVHISQAEGYSLEDLKRVAQAVIYFEPAFEALLPASRRGNEYARSNWIDNPALAYQNLSRAQSLNRIENLTTVDELIDLMNPNQSKYFGWNFLSIKTYQTIEFRRGAVSTSVTDVFMWVELATSFVQASLTAPTSVANLLQYPATVGGLRTFIGKAQLGQPEMYNPSSLNQLFAAKDLNSRLDPNPVGQLSEEKQLKLEKKIIADSMSNPVLDMIASAQAVGTI</sequence>
<name>A0A9P8IB62_9PEZI</name>
<dbReference type="Pfam" id="PF12224">
    <property type="entry name" value="Amidoligase_2"/>
    <property type="match status" value="1"/>
</dbReference>
<evidence type="ECO:0000256" key="1">
    <source>
        <dbReference type="SAM" id="MobiDB-lite"/>
    </source>
</evidence>
<dbReference type="Proteomes" id="UP000698800">
    <property type="component" value="Unassembled WGS sequence"/>
</dbReference>
<evidence type="ECO:0008006" key="5">
    <source>
        <dbReference type="Google" id="ProtNLM"/>
    </source>
</evidence>
<evidence type="ECO:0000313" key="4">
    <source>
        <dbReference type="Proteomes" id="UP000698800"/>
    </source>
</evidence>